<sequence>MSVWDENSIEQLPGYMKISFEALFKSVKKIGEDTIKELGRDDITPYLTKAYYNKAIKLQRIMQLKQLHGSHTMRNLKDRESINAIRLYMDETGTYN</sequence>
<comment type="caution">
    <text evidence="2">The sequence shown here is derived from an EMBL/GenBank/DDBJ whole genome shotgun (WGS) entry which is preliminary data.</text>
</comment>
<feature type="domain" description="Terpene synthase metal-binding" evidence="1">
    <location>
        <begin position="3"/>
        <end position="52"/>
    </location>
</feature>
<dbReference type="InterPro" id="IPR005630">
    <property type="entry name" value="Terpene_synthase_metal-bd"/>
</dbReference>
<dbReference type="SUPFAM" id="SSF48576">
    <property type="entry name" value="Terpenoid synthases"/>
    <property type="match status" value="1"/>
</dbReference>
<evidence type="ECO:0000313" key="3">
    <source>
        <dbReference type="Proteomes" id="UP000825729"/>
    </source>
</evidence>
<dbReference type="Pfam" id="PF03936">
    <property type="entry name" value="Terpene_synth_C"/>
    <property type="match status" value="1"/>
</dbReference>
<dbReference type="EMBL" id="JAINDJ010000005">
    <property type="protein sequence ID" value="KAG9445758.1"/>
    <property type="molecule type" value="Genomic_DNA"/>
</dbReference>
<dbReference type="Gene3D" id="1.10.600.10">
    <property type="entry name" value="Farnesyl Diphosphate Synthase"/>
    <property type="match status" value="1"/>
</dbReference>
<gene>
    <name evidence="2" type="ORF">H6P81_011886</name>
</gene>
<name>A0AAV7EEV0_ARIFI</name>
<organism evidence="2 3">
    <name type="scientific">Aristolochia fimbriata</name>
    <name type="common">White veined hardy Dutchman's pipe vine</name>
    <dbReference type="NCBI Taxonomy" id="158543"/>
    <lineage>
        <taxon>Eukaryota</taxon>
        <taxon>Viridiplantae</taxon>
        <taxon>Streptophyta</taxon>
        <taxon>Embryophyta</taxon>
        <taxon>Tracheophyta</taxon>
        <taxon>Spermatophyta</taxon>
        <taxon>Magnoliopsida</taxon>
        <taxon>Magnoliidae</taxon>
        <taxon>Piperales</taxon>
        <taxon>Aristolochiaceae</taxon>
        <taxon>Aristolochia</taxon>
    </lineage>
</organism>
<accession>A0AAV7EEV0</accession>
<evidence type="ECO:0000313" key="2">
    <source>
        <dbReference type="EMBL" id="KAG9445758.1"/>
    </source>
</evidence>
<protein>
    <recommendedName>
        <fullName evidence="1">Terpene synthase metal-binding domain-containing protein</fullName>
    </recommendedName>
</protein>
<dbReference type="AlphaFoldDB" id="A0AAV7EEV0"/>
<proteinExistence type="predicted"/>
<dbReference type="GO" id="GO:0010333">
    <property type="term" value="F:terpene synthase activity"/>
    <property type="evidence" value="ECO:0007669"/>
    <property type="project" value="InterPro"/>
</dbReference>
<dbReference type="InterPro" id="IPR008949">
    <property type="entry name" value="Isoprenoid_synthase_dom_sf"/>
</dbReference>
<reference evidence="2 3" key="1">
    <citation type="submission" date="2021-07" db="EMBL/GenBank/DDBJ databases">
        <title>The Aristolochia fimbriata genome: insights into angiosperm evolution, floral development and chemical biosynthesis.</title>
        <authorList>
            <person name="Jiao Y."/>
        </authorList>
    </citation>
    <scope>NUCLEOTIDE SEQUENCE [LARGE SCALE GENOMIC DNA]</scope>
    <source>
        <strain evidence="2">IBCAS-2021</strain>
        <tissue evidence="2">Leaf</tissue>
    </source>
</reference>
<keyword evidence="3" id="KW-1185">Reference proteome</keyword>
<dbReference type="Proteomes" id="UP000825729">
    <property type="component" value="Unassembled WGS sequence"/>
</dbReference>
<dbReference type="GO" id="GO:0000287">
    <property type="term" value="F:magnesium ion binding"/>
    <property type="evidence" value="ECO:0007669"/>
    <property type="project" value="InterPro"/>
</dbReference>
<evidence type="ECO:0000259" key="1">
    <source>
        <dbReference type="Pfam" id="PF03936"/>
    </source>
</evidence>